<evidence type="ECO:0000259" key="13">
    <source>
        <dbReference type="Pfam" id="PF02875"/>
    </source>
</evidence>
<keyword evidence="7 10" id="KW-0573">Peptidoglycan synthesis</keyword>
<evidence type="ECO:0000256" key="3">
    <source>
        <dbReference type="ARBA" id="ARBA00022618"/>
    </source>
</evidence>
<evidence type="ECO:0000256" key="7">
    <source>
        <dbReference type="ARBA" id="ARBA00022984"/>
    </source>
</evidence>
<sequence>MLFHTEWLKTIFNEYKGAVSPGIPIDEVSTDSRKETHKSLFVPIVGEKFNGHDYFKQAFDQGAIAALWQKDRKLPGFVPTDFPVFFVEDTLKALQQLASAYRDKINPVVIGITGSNGKTTTKDMMASVVGSGYRTHHTKGNLNNHIGLPLTILSMPADTEVLVVEMGMSQAGEIETLSKIAKPDYAVITNIGESHIEYLGSREGIADAKLEINSGLKENGLLVVDGDEPLLNKMHNLDYVITCGFEIDNDVVVNDVELTHNQTTFTLSDQTVYAIPLLGRHHALNAAFALTVADHIGGISKTGAADALMALQHTSMRFELLTGRNGVSVINDAYNASPTSMKAAINVVGQMDGFERKVLVLGDIFELGEASRDFHRSVADSVDASIHVLFTYGKDAKEISSVVSDRKQNIVCSHFGSKEELLQALESYLSKETLILFKASRGMQFEQLVENVINPA</sequence>
<dbReference type="NCBIfam" id="TIGR01143">
    <property type="entry name" value="murF"/>
    <property type="match status" value="1"/>
</dbReference>
<keyword evidence="8 10" id="KW-0131">Cell cycle</keyword>
<evidence type="ECO:0000256" key="8">
    <source>
        <dbReference type="ARBA" id="ARBA00023306"/>
    </source>
</evidence>
<dbReference type="Pfam" id="PF08245">
    <property type="entry name" value="Mur_ligase_M"/>
    <property type="match status" value="1"/>
</dbReference>
<dbReference type="SUPFAM" id="SSF63418">
    <property type="entry name" value="MurE/MurF N-terminal domain"/>
    <property type="match status" value="1"/>
</dbReference>
<name>A0ABV9DF65_9BACI</name>
<dbReference type="SUPFAM" id="SSF53623">
    <property type="entry name" value="MurD-like peptide ligases, catalytic domain"/>
    <property type="match status" value="1"/>
</dbReference>
<comment type="pathway">
    <text evidence="10 11">Cell wall biogenesis; peptidoglycan biosynthesis.</text>
</comment>
<dbReference type="InterPro" id="IPR000713">
    <property type="entry name" value="Mur_ligase_N"/>
</dbReference>
<keyword evidence="2 10" id="KW-0436">Ligase</keyword>
<dbReference type="HAMAP" id="MF_02019">
    <property type="entry name" value="MurF"/>
    <property type="match status" value="1"/>
</dbReference>
<evidence type="ECO:0000256" key="5">
    <source>
        <dbReference type="ARBA" id="ARBA00022840"/>
    </source>
</evidence>
<dbReference type="Pfam" id="PF01225">
    <property type="entry name" value="Mur_ligase"/>
    <property type="match status" value="1"/>
</dbReference>
<evidence type="ECO:0000259" key="12">
    <source>
        <dbReference type="Pfam" id="PF01225"/>
    </source>
</evidence>
<feature type="domain" description="Mur ligase central" evidence="14">
    <location>
        <begin position="112"/>
        <end position="293"/>
    </location>
</feature>
<evidence type="ECO:0000313" key="15">
    <source>
        <dbReference type="EMBL" id="MFC4557016.1"/>
    </source>
</evidence>
<reference evidence="16" key="1">
    <citation type="journal article" date="2019" name="Int. J. Syst. Evol. Microbiol.">
        <title>The Global Catalogue of Microorganisms (GCM) 10K type strain sequencing project: providing services to taxonomists for standard genome sequencing and annotation.</title>
        <authorList>
            <consortium name="The Broad Institute Genomics Platform"/>
            <consortium name="The Broad Institute Genome Sequencing Center for Infectious Disease"/>
            <person name="Wu L."/>
            <person name="Ma J."/>
        </authorList>
    </citation>
    <scope>NUCLEOTIDE SEQUENCE [LARGE SCALE GENOMIC DNA]</scope>
    <source>
        <strain evidence="16">CGMCC 4.7426</strain>
    </source>
</reference>
<keyword evidence="9 10" id="KW-0961">Cell wall biogenesis/degradation</keyword>
<dbReference type="InterPro" id="IPR005863">
    <property type="entry name" value="UDP-N-AcMur_synth"/>
</dbReference>
<dbReference type="Proteomes" id="UP001595989">
    <property type="component" value="Unassembled WGS sequence"/>
</dbReference>
<proteinExistence type="inferred from homology"/>
<evidence type="ECO:0000256" key="11">
    <source>
        <dbReference type="RuleBase" id="RU004136"/>
    </source>
</evidence>
<dbReference type="Gene3D" id="3.90.190.20">
    <property type="entry name" value="Mur ligase, C-terminal domain"/>
    <property type="match status" value="1"/>
</dbReference>
<comment type="similarity">
    <text evidence="10">Belongs to the MurCDEF family. MurF subfamily.</text>
</comment>
<dbReference type="SUPFAM" id="SSF53244">
    <property type="entry name" value="MurD-like peptide ligases, peptide-binding domain"/>
    <property type="match status" value="1"/>
</dbReference>
<dbReference type="InterPro" id="IPR004101">
    <property type="entry name" value="Mur_ligase_C"/>
</dbReference>
<gene>
    <name evidence="10 15" type="primary">murF</name>
    <name evidence="15" type="ORF">ACFO3D_02180</name>
</gene>
<dbReference type="EC" id="6.3.2.10" evidence="10 11"/>
<keyword evidence="16" id="KW-1185">Reference proteome</keyword>
<comment type="catalytic activity">
    <reaction evidence="10 11">
        <text>D-alanyl-D-alanine + UDP-N-acetyl-alpha-D-muramoyl-L-alanyl-gamma-D-glutamyl-meso-2,6-diaminopimelate + ATP = UDP-N-acetyl-alpha-D-muramoyl-L-alanyl-gamma-D-glutamyl-meso-2,6-diaminopimeloyl-D-alanyl-D-alanine + ADP + phosphate + H(+)</text>
        <dbReference type="Rhea" id="RHEA:28374"/>
        <dbReference type="ChEBI" id="CHEBI:15378"/>
        <dbReference type="ChEBI" id="CHEBI:30616"/>
        <dbReference type="ChEBI" id="CHEBI:43474"/>
        <dbReference type="ChEBI" id="CHEBI:57822"/>
        <dbReference type="ChEBI" id="CHEBI:61386"/>
        <dbReference type="ChEBI" id="CHEBI:83905"/>
        <dbReference type="ChEBI" id="CHEBI:456216"/>
        <dbReference type="EC" id="6.3.2.10"/>
    </reaction>
</comment>
<dbReference type="GO" id="GO:0047480">
    <property type="term" value="F:UDP-N-acetylmuramoyl-tripeptide-D-alanyl-D-alanine ligase activity"/>
    <property type="evidence" value="ECO:0007669"/>
    <property type="project" value="UniProtKB-EC"/>
</dbReference>
<dbReference type="Gene3D" id="3.40.1190.10">
    <property type="entry name" value="Mur-like, catalytic domain"/>
    <property type="match status" value="1"/>
</dbReference>
<keyword evidence="1 10" id="KW-0963">Cytoplasm</keyword>
<comment type="subcellular location">
    <subcellularLocation>
        <location evidence="10 11">Cytoplasm</location>
    </subcellularLocation>
</comment>
<evidence type="ECO:0000256" key="6">
    <source>
        <dbReference type="ARBA" id="ARBA00022960"/>
    </source>
</evidence>
<dbReference type="InterPro" id="IPR013221">
    <property type="entry name" value="Mur_ligase_cen"/>
</dbReference>
<feature type="domain" description="Mur ligase C-terminal" evidence="13">
    <location>
        <begin position="316"/>
        <end position="441"/>
    </location>
</feature>
<evidence type="ECO:0000256" key="9">
    <source>
        <dbReference type="ARBA" id="ARBA00023316"/>
    </source>
</evidence>
<evidence type="ECO:0000256" key="10">
    <source>
        <dbReference type="HAMAP-Rule" id="MF_02019"/>
    </source>
</evidence>
<dbReference type="EMBL" id="JBHSFU010000003">
    <property type="protein sequence ID" value="MFC4557016.1"/>
    <property type="molecule type" value="Genomic_DNA"/>
</dbReference>
<dbReference type="Gene3D" id="3.40.1390.10">
    <property type="entry name" value="MurE/MurF, N-terminal domain"/>
    <property type="match status" value="1"/>
</dbReference>
<dbReference type="Pfam" id="PF02875">
    <property type="entry name" value="Mur_ligase_C"/>
    <property type="match status" value="1"/>
</dbReference>
<comment type="function">
    <text evidence="10 11">Involved in cell wall formation. Catalyzes the final step in the synthesis of UDP-N-acetylmuramoyl-pentapeptide, the precursor of murein.</text>
</comment>
<dbReference type="InterPro" id="IPR051046">
    <property type="entry name" value="MurCDEF_CellWall_CoF430Synth"/>
</dbReference>
<feature type="domain" description="Mur ligase N-terminal catalytic" evidence="12">
    <location>
        <begin position="25"/>
        <end position="102"/>
    </location>
</feature>
<dbReference type="PANTHER" id="PTHR43024">
    <property type="entry name" value="UDP-N-ACETYLMURAMOYL-TRIPEPTIDE--D-ALANYL-D-ALANINE LIGASE"/>
    <property type="match status" value="1"/>
</dbReference>
<protein>
    <recommendedName>
        <fullName evidence="10 11">UDP-N-acetylmuramoyl-tripeptide--D-alanyl-D-alanine ligase</fullName>
        <ecNumber evidence="10 11">6.3.2.10</ecNumber>
    </recommendedName>
    <alternativeName>
        <fullName evidence="10">D-alanyl-D-alanine-adding enzyme</fullName>
    </alternativeName>
</protein>
<dbReference type="PANTHER" id="PTHR43024:SF1">
    <property type="entry name" value="UDP-N-ACETYLMURAMOYL-TRIPEPTIDE--D-ALANYL-D-ALANINE LIGASE"/>
    <property type="match status" value="1"/>
</dbReference>
<evidence type="ECO:0000313" key="16">
    <source>
        <dbReference type="Proteomes" id="UP001595989"/>
    </source>
</evidence>
<dbReference type="RefSeq" id="WP_390292954.1">
    <property type="nucleotide sequence ID" value="NZ_JBHSFU010000003.1"/>
</dbReference>
<evidence type="ECO:0000256" key="1">
    <source>
        <dbReference type="ARBA" id="ARBA00022490"/>
    </source>
</evidence>
<dbReference type="InterPro" id="IPR036565">
    <property type="entry name" value="Mur-like_cat_sf"/>
</dbReference>
<dbReference type="InterPro" id="IPR035911">
    <property type="entry name" value="MurE/MurF_N"/>
</dbReference>
<accession>A0ABV9DF65</accession>
<dbReference type="InterPro" id="IPR036615">
    <property type="entry name" value="Mur_ligase_C_dom_sf"/>
</dbReference>
<keyword evidence="4 10" id="KW-0547">Nucleotide-binding</keyword>
<keyword evidence="6 10" id="KW-0133">Cell shape</keyword>
<keyword evidence="3 10" id="KW-0132">Cell division</keyword>
<comment type="caution">
    <text evidence="15">The sequence shown here is derived from an EMBL/GenBank/DDBJ whole genome shotgun (WGS) entry which is preliminary data.</text>
</comment>
<organism evidence="15 16">
    <name type="scientific">Virgibacillus kekensis</name>
    <dbReference type="NCBI Taxonomy" id="202261"/>
    <lineage>
        <taxon>Bacteria</taxon>
        <taxon>Bacillati</taxon>
        <taxon>Bacillota</taxon>
        <taxon>Bacilli</taxon>
        <taxon>Bacillales</taxon>
        <taxon>Bacillaceae</taxon>
        <taxon>Virgibacillus</taxon>
    </lineage>
</organism>
<evidence type="ECO:0000256" key="4">
    <source>
        <dbReference type="ARBA" id="ARBA00022741"/>
    </source>
</evidence>
<keyword evidence="5 10" id="KW-0067">ATP-binding</keyword>
<evidence type="ECO:0000259" key="14">
    <source>
        <dbReference type="Pfam" id="PF08245"/>
    </source>
</evidence>
<evidence type="ECO:0000256" key="2">
    <source>
        <dbReference type="ARBA" id="ARBA00022598"/>
    </source>
</evidence>
<feature type="binding site" evidence="10">
    <location>
        <begin position="114"/>
        <end position="120"/>
    </location>
    <ligand>
        <name>ATP</name>
        <dbReference type="ChEBI" id="CHEBI:30616"/>
    </ligand>
</feature>